<evidence type="ECO:0000313" key="2">
    <source>
        <dbReference type="Proteomes" id="UP000238327"/>
    </source>
</evidence>
<dbReference type="Proteomes" id="UP000238327">
    <property type="component" value="Chromosome"/>
</dbReference>
<reference evidence="1 2" key="1">
    <citation type="submission" date="2018-03" db="EMBL/GenBank/DDBJ databases">
        <title>Complete genome sequence and methylome analysis of Pseudomonas mendocina NEB 698.</title>
        <authorList>
            <person name="Morgan R.D."/>
        </authorList>
    </citation>
    <scope>NUCLEOTIDE SEQUENCE [LARGE SCALE GENOMIC DNA]</scope>
    <source>
        <strain evidence="1 2">NEB698</strain>
    </source>
</reference>
<keyword evidence="1" id="KW-0540">Nuclease</keyword>
<dbReference type="PRO" id="PR:A0A2R3QXB2"/>
<name>A0A2R3QXB2_ECTME</name>
<dbReference type="AlphaFoldDB" id="A0A2R3QXB2"/>
<sequence length="231" mass="25719">MTTNSPSDVGMIDECLSIVRTSLARCFQQQAPSIQATWPLSGRAVSEIGGRLVESFVLARLPHELSTTPFDGQILCEIPESGRAMEDIAVTFIGPHGRARLLIDVKGHNEYRTGSRPNLASIRKCLELYRSSSHTVDELVVFFCRYRPSVHPDHHAQAVEYHVLPESFNEQGIFLLRALSESNLDPANIGSGGQLLLARENNIRLVNRSRSEFVQLLEGLQSRLQRGRSTV</sequence>
<gene>
    <name evidence="1" type="ORF">C7A17_26670</name>
</gene>
<proteinExistence type="predicted"/>
<dbReference type="EMBL" id="CP027657">
    <property type="protein sequence ID" value="AVO56407.1"/>
    <property type="molecule type" value="Genomic_DNA"/>
</dbReference>
<evidence type="ECO:0000313" key="1">
    <source>
        <dbReference type="EMBL" id="AVO56407.1"/>
    </source>
</evidence>
<accession>A0A2R3QXB2</accession>
<dbReference type="REBASE" id="1497">
    <property type="entry name" value="PmeI"/>
</dbReference>
<organism evidence="1 2">
    <name type="scientific">Ectopseudomonas mendocina</name>
    <name type="common">Pseudomonas mendocina</name>
    <dbReference type="NCBI Taxonomy" id="300"/>
    <lineage>
        <taxon>Bacteria</taxon>
        <taxon>Pseudomonadati</taxon>
        <taxon>Pseudomonadota</taxon>
        <taxon>Gammaproteobacteria</taxon>
        <taxon>Pseudomonadales</taxon>
        <taxon>Pseudomonadaceae</taxon>
        <taxon>Ectopseudomonas</taxon>
    </lineage>
</organism>
<keyword evidence="1" id="KW-0255">Endonuclease</keyword>
<keyword evidence="1" id="KW-0378">Hydrolase</keyword>
<dbReference type="GO" id="GO:0004519">
    <property type="term" value="F:endonuclease activity"/>
    <property type="evidence" value="ECO:0007669"/>
    <property type="project" value="UniProtKB-KW"/>
</dbReference>
<protein>
    <submittedName>
        <fullName evidence="1">PmeI restriction endonuclease</fullName>
    </submittedName>
</protein>